<dbReference type="Proteomes" id="UP000008784">
    <property type="component" value="Unassembled WGS sequence"/>
</dbReference>
<gene>
    <name evidence="2" type="ORF">AOL_s00185g3</name>
</gene>
<protein>
    <submittedName>
        <fullName evidence="2">Uncharacterized protein</fullName>
    </submittedName>
</protein>
<name>G1XPY8_ARTOA</name>
<keyword evidence="3" id="KW-1185">Reference proteome</keyword>
<dbReference type="RefSeq" id="XP_011126551.1">
    <property type="nucleotide sequence ID" value="XM_011128249.1"/>
</dbReference>
<dbReference type="InterPro" id="IPR021476">
    <property type="entry name" value="Egh16-like"/>
</dbReference>
<dbReference type="OrthoDB" id="3241054at2759"/>
<dbReference type="Pfam" id="PF11327">
    <property type="entry name" value="Egh16-like"/>
    <property type="match status" value="1"/>
</dbReference>
<dbReference type="PANTHER" id="PTHR34618:SF4">
    <property type="entry name" value="CAS1"/>
    <property type="match status" value="1"/>
</dbReference>
<keyword evidence="1" id="KW-0732">Signal</keyword>
<dbReference type="GeneID" id="22897536"/>
<dbReference type="EMBL" id="ADOT01000276">
    <property type="protein sequence ID" value="EGX44789.1"/>
    <property type="molecule type" value="Genomic_DNA"/>
</dbReference>
<sequence length="336" mass="37243">MHPTSIATAIAALAIIADPVSAHARCHRVMGDKNPPGVWSQALLAGKKWNPAPDKFNSNDPWNQKLVTIFSDPPVPAWGKKRSWLKDGCGVTLSTVNLWWKLSTGNYGPHRWTQSLAGAKAGKEAYIQTAHETKKQADDGSMAVVSADGTGILEMRFFQINEDGAGPFRCRVDTNGNGTYEGWEPDERFLLQAKPNDKGRSHSFHKPTVGQVLHVKWRVPRGQVCDGKSGKYTGVCILRCENFAKNGPFGGCIPFRVVNVPPPPPNKHVPKPKPIKEVERPEAIEYDYPTEPEQAADGTYYKRDITTFDDPAKIKIRGEYEGIHLHVIDEMRKAKA</sequence>
<dbReference type="AlphaFoldDB" id="G1XPY8"/>
<feature type="signal peptide" evidence="1">
    <location>
        <begin position="1"/>
        <end position="22"/>
    </location>
</feature>
<evidence type="ECO:0000313" key="2">
    <source>
        <dbReference type="EMBL" id="EGX44789.1"/>
    </source>
</evidence>
<dbReference type="InParanoid" id="G1XPY8"/>
<feature type="chain" id="PRO_5003427361" evidence="1">
    <location>
        <begin position="23"/>
        <end position="336"/>
    </location>
</feature>
<reference evidence="2 3" key="1">
    <citation type="journal article" date="2011" name="PLoS Pathog.">
        <title>Genomic and proteomic analyses of the fungus Arthrobotrys oligospora provide insights into nematode-trap formation.</title>
        <authorList>
            <person name="Yang J."/>
            <person name="Wang L."/>
            <person name="Ji X."/>
            <person name="Feng Y."/>
            <person name="Li X."/>
            <person name="Zou C."/>
            <person name="Xu J."/>
            <person name="Ren Y."/>
            <person name="Mi Q."/>
            <person name="Wu J."/>
            <person name="Liu S."/>
            <person name="Liu Y."/>
            <person name="Huang X."/>
            <person name="Wang H."/>
            <person name="Niu X."/>
            <person name="Li J."/>
            <person name="Liang L."/>
            <person name="Luo Y."/>
            <person name="Ji K."/>
            <person name="Zhou W."/>
            <person name="Yu Z."/>
            <person name="Li G."/>
            <person name="Liu Y."/>
            <person name="Li L."/>
            <person name="Qiao M."/>
            <person name="Feng L."/>
            <person name="Zhang K.-Q."/>
        </authorList>
    </citation>
    <scope>NUCLEOTIDE SEQUENCE [LARGE SCALE GENOMIC DNA]</scope>
    <source>
        <strain evidence="3">ATCC 24927 / CBS 115.81 / DSM 1491</strain>
    </source>
</reference>
<comment type="caution">
    <text evidence="2">The sequence shown here is derived from an EMBL/GenBank/DDBJ whole genome shotgun (WGS) entry which is preliminary data.</text>
</comment>
<accession>G1XPY8</accession>
<dbReference type="HOGENOM" id="CLU_047729_0_0_1"/>
<evidence type="ECO:0000256" key="1">
    <source>
        <dbReference type="SAM" id="SignalP"/>
    </source>
</evidence>
<organism evidence="2 3">
    <name type="scientific">Arthrobotrys oligospora (strain ATCC 24927 / CBS 115.81 / DSM 1491)</name>
    <name type="common">Nematode-trapping fungus</name>
    <name type="synonym">Didymozoophaga oligospora</name>
    <dbReference type="NCBI Taxonomy" id="756982"/>
    <lineage>
        <taxon>Eukaryota</taxon>
        <taxon>Fungi</taxon>
        <taxon>Dikarya</taxon>
        <taxon>Ascomycota</taxon>
        <taxon>Pezizomycotina</taxon>
        <taxon>Orbiliomycetes</taxon>
        <taxon>Orbiliales</taxon>
        <taxon>Orbiliaceae</taxon>
        <taxon>Orbilia</taxon>
        <taxon>Orbilia oligospora</taxon>
    </lineage>
</organism>
<proteinExistence type="predicted"/>
<dbReference type="PANTHER" id="PTHR34618">
    <property type="entry name" value="SURFACE PROTEIN MAS1, PUTATIVE-RELATED"/>
    <property type="match status" value="1"/>
</dbReference>
<evidence type="ECO:0000313" key="3">
    <source>
        <dbReference type="Proteomes" id="UP000008784"/>
    </source>
</evidence>